<dbReference type="Proteomes" id="UP001594351">
    <property type="component" value="Unassembled WGS sequence"/>
</dbReference>
<dbReference type="InterPro" id="IPR051685">
    <property type="entry name" value="Ycf3/AcsC/BcsC/TPR_MFPF"/>
</dbReference>
<proteinExistence type="predicted"/>
<feature type="repeat" description="TPR" evidence="3">
    <location>
        <begin position="186"/>
        <end position="219"/>
    </location>
</feature>
<comment type="caution">
    <text evidence="5">The sequence shown here is derived from an EMBL/GenBank/DDBJ whole genome shotgun (WGS) entry which is preliminary data.</text>
</comment>
<evidence type="ECO:0000256" key="4">
    <source>
        <dbReference type="SAM" id="Phobius"/>
    </source>
</evidence>
<keyword evidence="2 3" id="KW-0802">TPR repeat</keyword>
<sequence length="258" mass="29625">MRKRKRITKKELKQDEFVTFTGNVIAFTLDHKQHIFIALGVLLIIGLGVATGFMLMQNYHEKAGQLFSLGWKEFHPPGQSADNKPPEKEKCQKAAAQFKASFTQYPRSKVAPQAIYYYGVCQMQLNNFQEAINFFQQFIEKYPENKFLFEVSSLLASSHLSMGHYQQAIDICQKITTDFESSPGLSYILLREGICYLKLQQYDQARTTFQRIIDEFSESPWVADANDYLLLIPEEVKNEAAEKVPAENPLPSDENETE</sequence>
<dbReference type="Gene3D" id="1.25.40.10">
    <property type="entry name" value="Tetratricopeptide repeat domain"/>
    <property type="match status" value="2"/>
</dbReference>
<dbReference type="Pfam" id="PF12895">
    <property type="entry name" value="ANAPC3"/>
    <property type="match status" value="1"/>
</dbReference>
<keyword evidence="4" id="KW-0472">Membrane</keyword>
<keyword evidence="1" id="KW-0677">Repeat</keyword>
<dbReference type="SUPFAM" id="SSF48452">
    <property type="entry name" value="TPR-like"/>
    <property type="match status" value="1"/>
</dbReference>
<dbReference type="InterPro" id="IPR011990">
    <property type="entry name" value="TPR-like_helical_dom_sf"/>
</dbReference>
<dbReference type="PANTHER" id="PTHR44943">
    <property type="entry name" value="CELLULOSE SYNTHASE OPERON PROTEIN C"/>
    <property type="match status" value="1"/>
</dbReference>
<accession>A0ABV6YVX6</accession>
<evidence type="ECO:0000313" key="5">
    <source>
        <dbReference type="EMBL" id="MFC1850362.1"/>
    </source>
</evidence>
<organism evidence="5 6">
    <name type="scientific">candidate division CSSED10-310 bacterium</name>
    <dbReference type="NCBI Taxonomy" id="2855610"/>
    <lineage>
        <taxon>Bacteria</taxon>
        <taxon>Bacteria division CSSED10-310</taxon>
    </lineage>
</organism>
<gene>
    <name evidence="5" type="ORF">ACFL27_09245</name>
</gene>
<evidence type="ECO:0000256" key="3">
    <source>
        <dbReference type="PROSITE-ProRule" id="PRU00339"/>
    </source>
</evidence>
<dbReference type="InterPro" id="IPR019734">
    <property type="entry name" value="TPR_rpt"/>
</dbReference>
<evidence type="ECO:0000313" key="6">
    <source>
        <dbReference type="Proteomes" id="UP001594351"/>
    </source>
</evidence>
<dbReference type="PANTHER" id="PTHR44943:SF8">
    <property type="entry name" value="TPR REPEAT-CONTAINING PROTEIN MJ0263"/>
    <property type="match status" value="1"/>
</dbReference>
<keyword evidence="4" id="KW-1133">Transmembrane helix</keyword>
<feature type="repeat" description="TPR" evidence="3">
    <location>
        <begin position="112"/>
        <end position="145"/>
    </location>
</feature>
<dbReference type="EMBL" id="JBHPBY010000094">
    <property type="protein sequence ID" value="MFC1850362.1"/>
    <property type="molecule type" value="Genomic_DNA"/>
</dbReference>
<evidence type="ECO:0000256" key="2">
    <source>
        <dbReference type="ARBA" id="ARBA00022803"/>
    </source>
</evidence>
<name>A0ABV6YVX6_UNCC1</name>
<feature type="transmembrane region" description="Helical" evidence="4">
    <location>
        <begin position="35"/>
        <end position="56"/>
    </location>
</feature>
<reference evidence="5 6" key="1">
    <citation type="submission" date="2024-09" db="EMBL/GenBank/DDBJ databases">
        <title>Laminarin stimulates single cell rates of sulfate reduction while oxygen inhibits transcriptomic activity in coastal marine sediment.</title>
        <authorList>
            <person name="Lindsay M."/>
            <person name="Orcutt B."/>
            <person name="Emerson D."/>
            <person name="Stepanauskas R."/>
            <person name="D'Angelo T."/>
        </authorList>
    </citation>
    <scope>NUCLEOTIDE SEQUENCE [LARGE SCALE GENOMIC DNA]</scope>
    <source>
        <strain evidence="5">SAG AM-311-K15</strain>
    </source>
</reference>
<dbReference type="Pfam" id="PF13174">
    <property type="entry name" value="TPR_6"/>
    <property type="match status" value="1"/>
</dbReference>
<evidence type="ECO:0000256" key="1">
    <source>
        <dbReference type="ARBA" id="ARBA00022737"/>
    </source>
</evidence>
<protein>
    <submittedName>
        <fullName evidence="5">Tol-pal system YbgF family protein</fullName>
    </submittedName>
</protein>
<dbReference type="SMART" id="SM00028">
    <property type="entry name" value="TPR"/>
    <property type="match status" value="3"/>
</dbReference>
<dbReference type="PROSITE" id="PS50005">
    <property type="entry name" value="TPR"/>
    <property type="match status" value="2"/>
</dbReference>
<keyword evidence="6" id="KW-1185">Reference proteome</keyword>
<keyword evidence="4" id="KW-0812">Transmembrane</keyword>